<evidence type="ECO:0000256" key="1">
    <source>
        <dbReference type="ARBA" id="ARBA00008136"/>
    </source>
</evidence>
<gene>
    <name evidence="13" type="ORF">CINCED_3A022372</name>
</gene>
<proteinExistence type="inferred from homology"/>
<evidence type="ECO:0000256" key="9">
    <source>
        <dbReference type="ARBA" id="ARBA00030390"/>
    </source>
</evidence>
<keyword evidence="6" id="KW-0190">Covalent protein-DNA linkage</keyword>
<dbReference type="GO" id="GO:0008233">
    <property type="term" value="F:peptidase activity"/>
    <property type="evidence" value="ECO:0007669"/>
    <property type="project" value="UniProtKB-KW"/>
</dbReference>
<evidence type="ECO:0000256" key="5">
    <source>
        <dbReference type="ARBA" id="ARBA00022801"/>
    </source>
</evidence>
<organism evidence="13 14">
    <name type="scientific">Cinara cedri</name>
    <dbReference type="NCBI Taxonomy" id="506608"/>
    <lineage>
        <taxon>Eukaryota</taxon>
        <taxon>Metazoa</taxon>
        <taxon>Ecdysozoa</taxon>
        <taxon>Arthropoda</taxon>
        <taxon>Hexapoda</taxon>
        <taxon>Insecta</taxon>
        <taxon>Pterygota</taxon>
        <taxon>Neoptera</taxon>
        <taxon>Paraneoptera</taxon>
        <taxon>Hemiptera</taxon>
        <taxon>Sternorrhyncha</taxon>
        <taxon>Aphidomorpha</taxon>
        <taxon>Aphidoidea</taxon>
        <taxon>Aphididae</taxon>
        <taxon>Lachninae</taxon>
        <taxon>Cinara</taxon>
    </lineage>
</organism>
<dbReference type="EMBL" id="CABPRJ010000001">
    <property type="protein sequence ID" value="VVC24280.1"/>
    <property type="molecule type" value="Genomic_DNA"/>
</dbReference>
<keyword evidence="3" id="KW-0645">Protease</keyword>
<evidence type="ECO:0000256" key="12">
    <source>
        <dbReference type="SAM" id="MobiDB-lite"/>
    </source>
</evidence>
<keyword evidence="7" id="KW-0238">DNA-binding</keyword>
<sequence>MCGRTACNLKRETYCKATSYKDRKDTLYRQSEWHDLENGGHEFKQSNNIAPTDVTPILVAGEEFVGYPSRVLTPMVWGMIPPWHKGNFNDHGLSTNNCRIENLMASKLYSEPLNAGRRCIVICEGFYEWKTTEGPGKKKPYFIYTPQKNEISVYNKNDWESSQWSEKSGWCGPSLLKLAGIYNKWKSPNGDIYYNYSVVTMESNKKFSQIHHRMPAVLENEQIIEDWLDSRRVSASRAIAMLHPVENLSWHEVTNSVNNSRNKIDDCNKPASKIVNKSSTFMASWLAGKNKNNDSNEENQMRKKAKY</sequence>
<evidence type="ECO:0000256" key="6">
    <source>
        <dbReference type="ARBA" id="ARBA00023124"/>
    </source>
</evidence>
<dbReference type="PANTHER" id="PTHR13604:SF0">
    <property type="entry name" value="ABASIC SITE PROCESSING PROTEIN HMCES"/>
    <property type="match status" value="1"/>
</dbReference>
<dbReference type="GO" id="GO:0003697">
    <property type="term" value="F:single-stranded DNA binding"/>
    <property type="evidence" value="ECO:0007669"/>
    <property type="project" value="InterPro"/>
</dbReference>
<dbReference type="AlphaFoldDB" id="A0A5E4LXQ0"/>
<dbReference type="Pfam" id="PF02586">
    <property type="entry name" value="SRAP"/>
    <property type="match status" value="1"/>
</dbReference>
<evidence type="ECO:0000256" key="2">
    <source>
        <dbReference type="ARBA" id="ARBA00015888"/>
    </source>
</evidence>
<dbReference type="Gene3D" id="3.90.1680.10">
    <property type="entry name" value="SOS response associated peptidase-like"/>
    <property type="match status" value="1"/>
</dbReference>
<evidence type="ECO:0000256" key="8">
    <source>
        <dbReference type="ARBA" id="ARBA00023239"/>
    </source>
</evidence>
<dbReference type="SUPFAM" id="SSF143081">
    <property type="entry name" value="BB1717-like"/>
    <property type="match status" value="1"/>
</dbReference>
<evidence type="ECO:0000313" key="13">
    <source>
        <dbReference type="EMBL" id="VVC24280.1"/>
    </source>
</evidence>
<feature type="region of interest" description="Disordered" evidence="12">
    <location>
        <begin position="287"/>
        <end position="307"/>
    </location>
</feature>
<dbReference type="GO" id="GO:0106300">
    <property type="term" value="P:protein-DNA covalent cross-linking repair"/>
    <property type="evidence" value="ECO:0007669"/>
    <property type="project" value="InterPro"/>
</dbReference>
<accession>A0A5E4LXQ0</accession>
<dbReference type="OrthoDB" id="2111841at2759"/>
<evidence type="ECO:0000256" key="4">
    <source>
        <dbReference type="ARBA" id="ARBA00022763"/>
    </source>
</evidence>
<reference evidence="13 14" key="1">
    <citation type="submission" date="2019-08" db="EMBL/GenBank/DDBJ databases">
        <authorList>
            <person name="Alioto T."/>
            <person name="Alioto T."/>
            <person name="Gomez Garrido J."/>
        </authorList>
    </citation>
    <scope>NUCLEOTIDE SEQUENCE [LARGE SCALE GENOMIC DNA]</scope>
</reference>
<dbReference type="GO" id="GO:0016829">
    <property type="term" value="F:lyase activity"/>
    <property type="evidence" value="ECO:0007669"/>
    <property type="project" value="UniProtKB-KW"/>
</dbReference>
<dbReference type="GO" id="GO:0006508">
    <property type="term" value="P:proteolysis"/>
    <property type="evidence" value="ECO:0007669"/>
    <property type="project" value="UniProtKB-KW"/>
</dbReference>
<evidence type="ECO:0000313" key="14">
    <source>
        <dbReference type="Proteomes" id="UP000325440"/>
    </source>
</evidence>
<keyword evidence="8" id="KW-0456">Lyase</keyword>
<evidence type="ECO:0000256" key="10">
    <source>
        <dbReference type="ARBA" id="ARBA00030898"/>
    </source>
</evidence>
<keyword evidence="5" id="KW-0378">Hydrolase</keyword>
<comment type="similarity">
    <text evidence="1">Belongs to the SOS response-associated peptidase family.</text>
</comment>
<keyword evidence="14" id="KW-1185">Reference proteome</keyword>
<evidence type="ECO:0000256" key="7">
    <source>
        <dbReference type="ARBA" id="ARBA00023125"/>
    </source>
</evidence>
<evidence type="ECO:0000256" key="11">
    <source>
        <dbReference type="ARBA" id="ARBA00031130"/>
    </source>
</evidence>
<dbReference type="InterPro" id="IPR036590">
    <property type="entry name" value="SRAP-like"/>
</dbReference>
<name>A0A5E4LXQ0_9HEMI</name>
<dbReference type="PANTHER" id="PTHR13604">
    <property type="entry name" value="DC12-RELATED"/>
    <property type="match status" value="1"/>
</dbReference>
<keyword evidence="4" id="KW-0227">DNA damage</keyword>
<protein>
    <recommendedName>
        <fullName evidence="2">Abasic site processing protein HMCES</fullName>
    </recommendedName>
    <alternativeName>
        <fullName evidence="9">Embryonic stem cell-specific 5-hydroxymethylcytosine-binding protein</fullName>
    </alternativeName>
    <alternativeName>
        <fullName evidence="10">Peptidase HMCES</fullName>
    </alternativeName>
    <alternativeName>
        <fullName evidence="11">SRAP domain-containing protein 1</fullName>
    </alternativeName>
</protein>
<dbReference type="InterPro" id="IPR003738">
    <property type="entry name" value="SRAP"/>
</dbReference>
<evidence type="ECO:0000256" key="3">
    <source>
        <dbReference type="ARBA" id="ARBA00022670"/>
    </source>
</evidence>
<dbReference type="Proteomes" id="UP000325440">
    <property type="component" value="Unassembled WGS sequence"/>
</dbReference>